<dbReference type="InterPro" id="IPR012337">
    <property type="entry name" value="RNaseH-like_sf"/>
</dbReference>
<dbReference type="InterPro" id="IPR036397">
    <property type="entry name" value="RNaseH_sf"/>
</dbReference>
<evidence type="ECO:0000256" key="6">
    <source>
        <dbReference type="ARBA" id="ARBA00022723"/>
    </source>
</evidence>
<comment type="catalytic activity">
    <reaction evidence="1 10">
        <text>Endonucleolytic cleavage to 5'-phosphomonoester.</text>
        <dbReference type="EC" id="3.1.26.4"/>
    </reaction>
</comment>
<evidence type="ECO:0000256" key="9">
    <source>
        <dbReference type="ARBA" id="ARBA00022842"/>
    </source>
</evidence>
<dbReference type="CDD" id="cd09278">
    <property type="entry name" value="RNase_HI_prokaryote_like"/>
    <property type="match status" value="1"/>
</dbReference>
<comment type="similarity">
    <text evidence="2 10">Belongs to the RNase H family.</text>
</comment>
<feature type="binding site" evidence="10">
    <location>
        <position position="20"/>
    </location>
    <ligand>
        <name>Mg(2+)</name>
        <dbReference type="ChEBI" id="CHEBI:18420"/>
        <label>2</label>
    </ligand>
</feature>
<proteinExistence type="inferred from homology"/>
<keyword evidence="10" id="KW-0963">Cytoplasm</keyword>
<dbReference type="Proteomes" id="UP001198163">
    <property type="component" value="Unassembled WGS sequence"/>
</dbReference>
<keyword evidence="6 10" id="KW-0479">Metal-binding</keyword>
<dbReference type="EC" id="3.1.26.4" evidence="4 10"/>
<feature type="binding site" evidence="10">
    <location>
        <position position="91"/>
    </location>
    <ligand>
        <name>Mg(2+)</name>
        <dbReference type="ChEBI" id="CHEBI:18420"/>
        <label>1</label>
    </ligand>
</feature>
<gene>
    <name evidence="10 12" type="primary">rnhA</name>
    <name evidence="12" type="ORF">K7J14_04310</name>
</gene>
<dbReference type="Gene3D" id="3.30.420.10">
    <property type="entry name" value="Ribonuclease H-like superfamily/Ribonuclease H"/>
    <property type="match status" value="1"/>
</dbReference>
<feature type="binding site" evidence="10">
    <location>
        <position position="20"/>
    </location>
    <ligand>
        <name>Mg(2+)</name>
        <dbReference type="ChEBI" id="CHEBI:18420"/>
        <label>1</label>
    </ligand>
</feature>
<evidence type="ECO:0000259" key="11">
    <source>
        <dbReference type="PROSITE" id="PS50879"/>
    </source>
</evidence>
<dbReference type="NCBIfam" id="NF001236">
    <property type="entry name" value="PRK00203.1"/>
    <property type="match status" value="1"/>
</dbReference>
<feature type="binding site" evidence="10">
    <location>
        <position position="64"/>
    </location>
    <ligand>
        <name>Mg(2+)</name>
        <dbReference type="ChEBI" id="CHEBI:18420"/>
        <label>1</label>
    </ligand>
</feature>
<sequence length="166" mass="18425">MSNPSVFQDSPEDVLIVYTDGGCSGNPGPGGWGFVIVNGSSRAGSGSELIRSGGEKTTTNNRMELTAVIESLKLIESTSVWSGKPVSIHTDSQYVQKGMTQWIAGWKRNGWRTASKEPVKNQDLWAVLDELSNRIRPRWIWVKGHAGIHYNEVCDRLTQEEIAKHR</sequence>
<evidence type="ECO:0000256" key="10">
    <source>
        <dbReference type="HAMAP-Rule" id="MF_00042"/>
    </source>
</evidence>
<protein>
    <recommendedName>
        <fullName evidence="4 10">Ribonuclease H</fullName>
        <shortName evidence="10">RNase H</shortName>
        <ecNumber evidence="4 10">3.1.26.4</ecNumber>
    </recommendedName>
</protein>
<dbReference type="RefSeq" id="WP_230753538.1">
    <property type="nucleotide sequence ID" value="NZ_JAINWA010000001.1"/>
</dbReference>
<keyword evidence="9 10" id="KW-0460">Magnesium</keyword>
<feature type="binding site" evidence="10">
    <location>
        <position position="155"/>
    </location>
    <ligand>
        <name>Mg(2+)</name>
        <dbReference type="ChEBI" id="CHEBI:18420"/>
        <label>2</label>
    </ligand>
</feature>
<dbReference type="InterPro" id="IPR050092">
    <property type="entry name" value="RNase_H"/>
</dbReference>
<comment type="function">
    <text evidence="10">Endonuclease that specifically degrades the RNA of RNA-DNA hybrids.</text>
</comment>
<keyword evidence="5 10" id="KW-0540">Nuclease</keyword>
<evidence type="ECO:0000313" key="12">
    <source>
        <dbReference type="EMBL" id="MCD1653919.1"/>
    </source>
</evidence>
<dbReference type="GO" id="GO:0003676">
    <property type="term" value="F:nucleic acid binding"/>
    <property type="evidence" value="ECO:0007669"/>
    <property type="project" value="InterPro"/>
</dbReference>
<dbReference type="GO" id="GO:0000287">
    <property type="term" value="F:magnesium ion binding"/>
    <property type="evidence" value="ECO:0007669"/>
    <property type="project" value="UniProtKB-UniRule"/>
</dbReference>
<evidence type="ECO:0000256" key="1">
    <source>
        <dbReference type="ARBA" id="ARBA00000077"/>
    </source>
</evidence>
<dbReference type="HAMAP" id="MF_00042">
    <property type="entry name" value="RNase_H"/>
    <property type="match status" value="1"/>
</dbReference>
<dbReference type="PROSITE" id="PS50879">
    <property type="entry name" value="RNASE_H_1"/>
    <property type="match status" value="1"/>
</dbReference>
<comment type="caution">
    <text evidence="12">The sequence shown here is derived from an EMBL/GenBank/DDBJ whole genome shotgun (WGS) entry which is preliminary data.</text>
</comment>
<keyword evidence="7 10" id="KW-0255">Endonuclease</keyword>
<dbReference type="PANTHER" id="PTHR10642:SF26">
    <property type="entry name" value="RIBONUCLEASE H1"/>
    <property type="match status" value="1"/>
</dbReference>
<comment type="cofactor">
    <cofactor evidence="10">
        <name>Mg(2+)</name>
        <dbReference type="ChEBI" id="CHEBI:18420"/>
    </cofactor>
    <text evidence="10">Binds 1 Mg(2+) ion per subunit. May bind a second metal ion at a regulatory site, or after substrate binding.</text>
</comment>
<name>A0AAE3EFY1_9SPIR</name>
<organism evidence="12 13">
    <name type="scientific">Teretinema zuelzerae</name>
    <dbReference type="NCBI Taxonomy" id="156"/>
    <lineage>
        <taxon>Bacteria</taxon>
        <taxon>Pseudomonadati</taxon>
        <taxon>Spirochaetota</taxon>
        <taxon>Spirochaetia</taxon>
        <taxon>Spirochaetales</taxon>
        <taxon>Treponemataceae</taxon>
        <taxon>Teretinema</taxon>
    </lineage>
</organism>
<evidence type="ECO:0000313" key="13">
    <source>
        <dbReference type="Proteomes" id="UP001198163"/>
    </source>
</evidence>
<evidence type="ECO:0000256" key="5">
    <source>
        <dbReference type="ARBA" id="ARBA00022722"/>
    </source>
</evidence>
<dbReference type="PANTHER" id="PTHR10642">
    <property type="entry name" value="RIBONUCLEASE H1"/>
    <property type="match status" value="1"/>
</dbReference>
<dbReference type="Pfam" id="PF00075">
    <property type="entry name" value="RNase_H"/>
    <property type="match status" value="1"/>
</dbReference>
<evidence type="ECO:0000256" key="3">
    <source>
        <dbReference type="ARBA" id="ARBA00011245"/>
    </source>
</evidence>
<dbReference type="InterPro" id="IPR022892">
    <property type="entry name" value="RNaseHI"/>
</dbReference>
<keyword evidence="8 10" id="KW-0378">Hydrolase</keyword>
<comment type="subunit">
    <text evidence="3 10">Monomer.</text>
</comment>
<dbReference type="SUPFAM" id="SSF53098">
    <property type="entry name" value="Ribonuclease H-like"/>
    <property type="match status" value="1"/>
</dbReference>
<evidence type="ECO:0000256" key="7">
    <source>
        <dbReference type="ARBA" id="ARBA00022759"/>
    </source>
</evidence>
<dbReference type="GO" id="GO:0005737">
    <property type="term" value="C:cytoplasm"/>
    <property type="evidence" value="ECO:0007669"/>
    <property type="project" value="UniProtKB-SubCell"/>
</dbReference>
<dbReference type="GO" id="GO:0004523">
    <property type="term" value="F:RNA-DNA hybrid ribonuclease activity"/>
    <property type="evidence" value="ECO:0007669"/>
    <property type="project" value="UniProtKB-UniRule"/>
</dbReference>
<keyword evidence="13" id="KW-1185">Reference proteome</keyword>
<accession>A0AAE3EFY1</accession>
<dbReference type="GO" id="GO:0043137">
    <property type="term" value="P:DNA replication, removal of RNA primer"/>
    <property type="evidence" value="ECO:0007669"/>
    <property type="project" value="TreeGrafter"/>
</dbReference>
<evidence type="ECO:0000256" key="4">
    <source>
        <dbReference type="ARBA" id="ARBA00012180"/>
    </source>
</evidence>
<feature type="domain" description="RNase H type-1" evidence="11">
    <location>
        <begin position="11"/>
        <end position="163"/>
    </location>
</feature>
<dbReference type="AlphaFoldDB" id="A0AAE3EFY1"/>
<dbReference type="InterPro" id="IPR002156">
    <property type="entry name" value="RNaseH_domain"/>
</dbReference>
<reference evidence="12" key="1">
    <citation type="submission" date="2021-08" db="EMBL/GenBank/DDBJ databases">
        <title>Comparative analyses of Brucepasteria parasyntrophica and Teretinema zuelzerae.</title>
        <authorList>
            <person name="Song Y."/>
            <person name="Brune A."/>
        </authorList>
    </citation>
    <scope>NUCLEOTIDE SEQUENCE</scope>
    <source>
        <strain evidence="12">DSM 1903</strain>
    </source>
</reference>
<comment type="subcellular location">
    <subcellularLocation>
        <location evidence="10">Cytoplasm</location>
    </subcellularLocation>
</comment>
<evidence type="ECO:0000256" key="2">
    <source>
        <dbReference type="ARBA" id="ARBA00005300"/>
    </source>
</evidence>
<evidence type="ECO:0000256" key="8">
    <source>
        <dbReference type="ARBA" id="ARBA00022801"/>
    </source>
</evidence>
<dbReference type="EMBL" id="JAINWA010000001">
    <property type="protein sequence ID" value="MCD1653919.1"/>
    <property type="molecule type" value="Genomic_DNA"/>
</dbReference>